<sequence length="399" mass="44541">MERFLEIPLDLAQKCVKCGLCKSVCPTYTVNQEERSFARGRLALAEMVIKGELPLDQEVARQWDECAMCRRCEWICPNNVQYKEILVYAKHMQKEKLGTGWVKSAGLKALELMQTKPGRSALKLAGRVMSLLPAKEIKTPFPTGAVKFMPKPTAKAFGLRGKVFKAQKEKGKLLFFTGCMIDAFYGKTGESVIKLMNKAGYTVIVPKDIRCCGAPHYYSGNIPAFEKLRDHNIKEMQKYDYDAIVVACPTCGGALQEDYGINKEVYDFAQIVFKEGLKFRGTGEKITFHVPCHSYSAMKVKDEVFYSVMNSVENAQVKKAQKDKSCCGFAGLFSITNPKISDQIQKEKIEDLASTGAQVVLSTCPGCVLNLKDGTIKHKTGQEVMHLADYLADRLTDEV</sequence>
<keyword evidence="5 6" id="KW-0411">Iron-sulfur</keyword>
<evidence type="ECO:0000256" key="3">
    <source>
        <dbReference type="ARBA" id="ARBA00022737"/>
    </source>
</evidence>
<keyword evidence="9" id="KW-1185">Reference proteome</keyword>
<comment type="function">
    <text evidence="6">Component of a complex that catalyzes the oxidation of glycolate to glyoxylate.</text>
</comment>
<dbReference type="EC" id="1.1.99.14" evidence="6"/>
<dbReference type="PROSITE" id="PS00198">
    <property type="entry name" value="4FE4S_FER_1"/>
    <property type="match status" value="2"/>
</dbReference>
<evidence type="ECO:0000256" key="1">
    <source>
        <dbReference type="ARBA" id="ARBA00022485"/>
    </source>
</evidence>
<evidence type="ECO:0000259" key="7">
    <source>
        <dbReference type="PROSITE" id="PS51379"/>
    </source>
</evidence>
<dbReference type="GO" id="GO:0046872">
    <property type="term" value="F:metal ion binding"/>
    <property type="evidence" value="ECO:0007669"/>
    <property type="project" value="UniProtKB-UniRule"/>
</dbReference>
<dbReference type="InterPro" id="IPR012257">
    <property type="entry name" value="Glc_ox_4Fe-4S"/>
</dbReference>
<evidence type="ECO:0000256" key="2">
    <source>
        <dbReference type="ARBA" id="ARBA00022723"/>
    </source>
</evidence>
<keyword evidence="6" id="KW-0249">Electron transport</keyword>
<evidence type="ECO:0000313" key="9">
    <source>
        <dbReference type="Proteomes" id="UP000218627"/>
    </source>
</evidence>
<reference evidence="9" key="1">
    <citation type="submission" date="2017-09" db="EMBL/GenBank/DDBJ databases">
        <authorList>
            <person name="Varghese N."/>
            <person name="Submissions S."/>
        </authorList>
    </citation>
    <scope>NUCLEOTIDE SEQUENCE [LARGE SCALE GENOMIC DNA]</scope>
    <source>
        <strain evidence="9">DSM 2913</strain>
    </source>
</reference>
<keyword evidence="2 6" id="KW-0479">Metal-binding</keyword>
<dbReference type="SUPFAM" id="SSF46548">
    <property type="entry name" value="alpha-helical ferredoxin"/>
    <property type="match status" value="1"/>
</dbReference>
<protein>
    <recommendedName>
        <fullName evidence="6">Glycolate oxidase iron-sulfur subunit</fullName>
        <ecNumber evidence="6">1.1.99.14</ecNumber>
    </recommendedName>
</protein>
<dbReference type="EMBL" id="OBEN01000001">
    <property type="protein sequence ID" value="SNZ11177.1"/>
    <property type="molecule type" value="Genomic_DNA"/>
</dbReference>
<feature type="domain" description="4Fe-4S ferredoxin-type" evidence="7">
    <location>
        <begin position="5"/>
        <end position="35"/>
    </location>
</feature>
<proteinExistence type="predicted"/>
<dbReference type="RefSeq" id="WP_096600112.1">
    <property type="nucleotide sequence ID" value="NZ_OBEN01000001.1"/>
</dbReference>
<keyword evidence="1 6" id="KW-0004">4Fe-4S</keyword>
<name>A0A285NQC7_9AQUI</name>
<comment type="catalytic activity">
    <reaction evidence="6">
        <text>glycolate + A = glyoxylate + AH2</text>
        <dbReference type="Rhea" id="RHEA:21264"/>
        <dbReference type="ChEBI" id="CHEBI:13193"/>
        <dbReference type="ChEBI" id="CHEBI:17499"/>
        <dbReference type="ChEBI" id="CHEBI:29805"/>
        <dbReference type="ChEBI" id="CHEBI:36655"/>
        <dbReference type="EC" id="1.1.99.14"/>
    </reaction>
</comment>
<accession>A0A285NQC7</accession>
<gene>
    <name evidence="8" type="ORF">SAMN06265353_0162</name>
</gene>
<feature type="domain" description="4Fe-4S ferredoxin-type" evidence="7">
    <location>
        <begin position="57"/>
        <end position="85"/>
    </location>
</feature>
<dbReference type="PROSITE" id="PS51379">
    <property type="entry name" value="4FE4S_FER_2"/>
    <property type="match status" value="2"/>
</dbReference>
<dbReference type="AlphaFoldDB" id="A0A285NQC7"/>
<keyword evidence="6" id="KW-0813">Transport</keyword>
<dbReference type="OrthoDB" id="9794954at2"/>
<keyword evidence="4 6" id="KW-0408">Iron</keyword>
<dbReference type="InterPro" id="IPR009051">
    <property type="entry name" value="Helical_ferredxn"/>
</dbReference>
<dbReference type="GO" id="GO:0051539">
    <property type="term" value="F:4 iron, 4 sulfur cluster binding"/>
    <property type="evidence" value="ECO:0007669"/>
    <property type="project" value="UniProtKB-UniRule"/>
</dbReference>
<dbReference type="Proteomes" id="UP000218627">
    <property type="component" value="Unassembled WGS sequence"/>
</dbReference>
<dbReference type="PANTHER" id="PTHR32479">
    <property type="entry name" value="GLYCOLATE OXIDASE IRON-SULFUR SUBUNIT"/>
    <property type="match status" value="1"/>
</dbReference>
<comment type="catalytic activity">
    <reaction evidence="6">
        <text>(R)-lactate + A = pyruvate + AH2</text>
        <dbReference type="Rhea" id="RHEA:15089"/>
        <dbReference type="ChEBI" id="CHEBI:13193"/>
        <dbReference type="ChEBI" id="CHEBI:15361"/>
        <dbReference type="ChEBI" id="CHEBI:16004"/>
        <dbReference type="ChEBI" id="CHEBI:17499"/>
    </reaction>
</comment>
<evidence type="ECO:0000256" key="4">
    <source>
        <dbReference type="ARBA" id="ARBA00023004"/>
    </source>
</evidence>
<evidence type="ECO:0000256" key="6">
    <source>
        <dbReference type="PIRNR" id="PIRNR000139"/>
    </source>
</evidence>
<organism evidence="8 9">
    <name type="scientific">Hydrogenobacter hydrogenophilus</name>
    <dbReference type="NCBI Taxonomy" id="35835"/>
    <lineage>
        <taxon>Bacteria</taxon>
        <taxon>Pseudomonadati</taxon>
        <taxon>Aquificota</taxon>
        <taxon>Aquificia</taxon>
        <taxon>Aquificales</taxon>
        <taxon>Aquificaceae</taxon>
        <taxon>Hydrogenobacter</taxon>
    </lineage>
</organism>
<dbReference type="InterPro" id="IPR017900">
    <property type="entry name" value="4Fe4S_Fe_S_CS"/>
</dbReference>
<dbReference type="Gene3D" id="1.10.1060.10">
    <property type="entry name" value="Alpha-helical ferredoxin"/>
    <property type="match status" value="1"/>
</dbReference>
<comment type="cofactor">
    <cofactor evidence="6">
        <name>[4Fe-4S] cluster</name>
        <dbReference type="ChEBI" id="CHEBI:49883"/>
    </cofactor>
    <text evidence="6">Binds 2 [4Fe-4S] clusters.</text>
</comment>
<evidence type="ECO:0000313" key="8">
    <source>
        <dbReference type="EMBL" id="SNZ11177.1"/>
    </source>
</evidence>
<dbReference type="PANTHER" id="PTHR32479:SF20">
    <property type="entry name" value="GLYCOLATE OXIDASE IRON-SULFUR SUBUNIT"/>
    <property type="match status" value="1"/>
</dbReference>
<dbReference type="GO" id="GO:0019154">
    <property type="term" value="F:glycolate dehydrogenase activity"/>
    <property type="evidence" value="ECO:0007669"/>
    <property type="project" value="UniProtKB-EC"/>
</dbReference>
<dbReference type="PIRSF" id="PIRSF000139">
    <property type="entry name" value="Glc_ox_4Fe-4S"/>
    <property type="match status" value="1"/>
</dbReference>
<evidence type="ECO:0000256" key="5">
    <source>
        <dbReference type="ARBA" id="ARBA00023014"/>
    </source>
</evidence>
<dbReference type="InterPro" id="IPR017896">
    <property type="entry name" value="4Fe4S_Fe-S-bd"/>
</dbReference>
<keyword evidence="3" id="KW-0677">Repeat</keyword>
<dbReference type="Pfam" id="PF13183">
    <property type="entry name" value="Fer4_8"/>
    <property type="match status" value="1"/>
</dbReference>
<dbReference type="Pfam" id="PF02754">
    <property type="entry name" value="CCG"/>
    <property type="match status" value="2"/>
</dbReference>
<dbReference type="InterPro" id="IPR004017">
    <property type="entry name" value="Cys_rich_dom"/>
</dbReference>